<dbReference type="Pfam" id="PF22675">
    <property type="entry name" value="KH-I_KHDC4-BBP"/>
    <property type="match status" value="1"/>
</dbReference>
<dbReference type="SUPFAM" id="SSF54791">
    <property type="entry name" value="Eukaryotic type KH-domain (KH-domain type I)"/>
    <property type="match status" value="1"/>
</dbReference>
<dbReference type="GO" id="GO:0005634">
    <property type="term" value="C:nucleus"/>
    <property type="evidence" value="ECO:0007669"/>
    <property type="project" value="TreeGrafter"/>
</dbReference>
<feature type="domain" description="KHDC4/BBP-like KH-domain type I" evidence="2">
    <location>
        <begin position="1"/>
        <end position="89"/>
    </location>
</feature>
<dbReference type="PANTHER" id="PTHR11208:SF109">
    <property type="entry name" value="OS01G0886300 PROTEIN"/>
    <property type="match status" value="1"/>
</dbReference>
<proteinExistence type="predicted"/>
<dbReference type="PANTHER" id="PTHR11208">
    <property type="entry name" value="RNA-BINDING PROTEIN RELATED"/>
    <property type="match status" value="1"/>
</dbReference>
<dbReference type="InterPro" id="IPR036612">
    <property type="entry name" value="KH_dom_type_1_sf"/>
</dbReference>
<dbReference type="OMA" id="ECTICIR"/>
<dbReference type="EMBL" id="KQ484778">
    <property type="protein sequence ID" value="KYP33770.1"/>
    <property type="molecule type" value="Genomic_DNA"/>
</dbReference>
<evidence type="ECO:0000259" key="2">
    <source>
        <dbReference type="Pfam" id="PF22675"/>
    </source>
</evidence>
<gene>
    <name evidence="3" type="ORF">KK1_045353</name>
</gene>
<evidence type="ECO:0000313" key="4">
    <source>
        <dbReference type="Proteomes" id="UP000075243"/>
    </source>
</evidence>
<dbReference type="GO" id="GO:0048024">
    <property type="term" value="P:regulation of mRNA splicing, via spliceosome"/>
    <property type="evidence" value="ECO:0007669"/>
    <property type="project" value="TreeGrafter"/>
</dbReference>
<evidence type="ECO:0000256" key="1">
    <source>
        <dbReference type="ARBA" id="ARBA00022884"/>
    </source>
</evidence>
<dbReference type="AlphaFoldDB" id="A0A151QU13"/>
<dbReference type="GO" id="GO:0003729">
    <property type="term" value="F:mRNA binding"/>
    <property type="evidence" value="ECO:0007669"/>
    <property type="project" value="TreeGrafter"/>
</dbReference>
<dbReference type="Proteomes" id="UP000075243">
    <property type="component" value="Unassembled WGS sequence"/>
</dbReference>
<organism evidence="3 4">
    <name type="scientific">Cajanus cajan</name>
    <name type="common">Pigeon pea</name>
    <name type="synonym">Cajanus indicus</name>
    <dbReference type="NCBI Taxonomy" id="3821"/>
    <lineage>
        <taxon>Eukaryota</taxon>
        <taxon>Viridiplantae</taxon>
        <taxon>Streptophyta</taxon>
        <taxon>Embryophyta</taxon>
        <taxon>Tracheophyta</taxon>
        <taxon>Spermatophyta</taxon>
        <taxon>Magnoliopsida</taxon>
        <taxon>eudicotyledons</taxon>
        <taxon>Gunneridae</taxon>
        <taxon>Pentapetalae</taxon>
        <taxon>rosids</taxon>
        <taxon>fabids</taxon>
        <taxon>Fabales</taxon>
        <taxon>Fabaceae</taxon>
        <taxon>Papilionoideae</taxon>
        <taxon>50 kb inversion clade</taxon>
        <taxon>NPAAA clade</taxon>
        <taxon>indigoferoid/millettioid clade</taxon>
        <taxon>Phaseoleae</taxon>
        <taxon>Cajanus</taxon>
    </lineage>
</organism>
<keyword evidence="4" id="KW-1185">Reference proteome</keyword>
<dbReference type="STRING" id="3821.A0A151QU13"/>
<reference evidence="3" key="1">
    <citation type="journal article" date="2012" name="Nat. Biotechnol.">
        <title>Draft genome sequence of pigeonpea (Cajanus cajan), an orphan legume crop of resource-poor farmers.</title>
        <authorList>
            <person name="Varshney R.K."/>
            <person name="Chen W."/>
            <person name="Li Y."/>
            <person name="Bharti A.K."/>
            <person name="Saxena R.K."/>
            <person name="Schlueter J.A."/>
            <person name="Donoghue M.T."/>
            <person name="Azam S."/>
            <person name="Fan G."/>
            <person name="Whaley A.M."/>
            <person name="Farmer A.D."/>
            <person name="Sheridan J."/>
            <person name="Iwata A."/>
            <person name="Tuteja R."/>
            <person name="Penmetsa R.V."/>
            <person name="Wu W."/>
            <person name="Upadhyaya H.D."/>
            <person name="Yang S.P."/>
            <person name="Shah T."/>
            <person name="Saxena K.B."/>
            <person name="Michael T."/>
            <person name="McCombie W.R."/>
            <person name="Yang B."/>
            <person name="Zhang G."/>
            <person name="Yang H."/>
            <person name="Wang J."/>
            <person name="Spillane C."/>
            <person name="Cook D.R."/>
            <person name="May G.D."/>
            <person name="Xu X."/>
            <person name="Jackson S.A."/>
        </authorList>
    </citation>
    <scope>NUCLEOTIDE SEQUENCE [LARGE SCALE GENOMIC DNA]</scope>
</reference>
<accession>A0A151QU13</accession>
<evidence type="ECO:0000313" key="3">
    <source>
        <dbReference type="EMBL" id="KYP33770.1"/>
    </source>
</evidence>
<dbReference type="InterPro" id="IPR055256">
    <property type="entry name" value="KH_1_KHDC4/BBP-like"/>
</dbReference>
<feature type="non-terminal residue" evidence="3">
    <location>
        <position position="1"/>
    </location>
</feature>
<dbReference type="Gramene" id="C.cajan_45018.t">
    <property type="protein sequence ID" value="C.cajan_45018.t"/>
    <property type="gene ID" value="C.cajan_45018"/>
</dbReference>
<keyword evidence="1" id="KW-0694">RNA-binding</keyword>
<sequence>YNFVGRILGPYGNSLKRVEVMTECTICIRGCGSVKDPIKFSLLEEKLKDELIYERLKKPLHLLVEAEFPEGIINSILDHAVEILESLLKIYCYYSYCINCVSFFLGYLAKLFCYNLPWPG</sequence>
<name>A0A151QU13_CAJCA</name>
<dbReference type="InterPro" id="IPR045071">
    <property type="entry name" value="BBP-like"/>
</dbReference>
<protein>
    <submittedName>
        <fullName evidence="3">KH domain-containing protein At1g09660 family</fullName>
    </submittedName>
</protein>
<dbReference type="Gene3D" id="3.30.1370.10">
    <property type="entry name" value="K Homology domain, type 1"/>
    <property type="match status" value="1"/>
</dbReference>